<dbReference type="Pfam" id="PF11625">
    <property type="entry name" value="DUF3253"/>
    <property type="match status" value="1"/>
</dbReference>
<reference evidence="2" key="1">
    <citation type="journal article" date="2017" name="Biotechnol. Biofuels">
        <title>Evaluation of environmental bacterial communities as a factor affecting the growth of duckweed Lemna minor.</title>
        <authorList>
            <person name="Ishizawa H."/>
            <person name="Kuroda M."/>
            <person name="Morikawa M."/>
            <person name="Ike M."/>
        </authorList>
    </citation>
    <scope>NUCLEOTIDE SEQUENCE [LARGE SCALE GENOMIC DNA]</scope>
    <source>
        <strain evidence="2">M6</strain>
    </source>
</reference>
<name>A0A3G9G114_9CAUL</name>
<dbReference type="OrthoDB" id="7631458at2"/>
<gene>
    <name evidence="1" type="ORF">EM6_0969</name>
</gene>
<sequence>MANPVEELIIELLTELGDKETLSPNQVAKTINAENWRRQLPQVRAAIGQLVEAGRIEVVRKGKVVEFDGIRGIWRIRLAGAE</sequence>
<dbReference type="SUPFAM" id="SSF46785">
    <property type="entry name" value="Winged helix' DNA-binding domain"/>
    <property type="match status" value="1"/>
</dbReference>
<accession>A0A3G9G114</accession>
<dbReference type="InterPro" id="IPR036388">
    <property type="entry name" value="WH-like_DNA-bd_sf"/>
</dbReference>
<reference evidence="2" key="2">
    <citation type="journal article" date="2017" name="Plant Physiol. Biochem.">
        <title>Differential oxidative and antioxidative response of duckweed Lemna minor toward plant growth promoting/inhibiting bacteria.</title>
        <authorList>
            <person name="Ishizawa H."/>
            <person name="Kuroda M."/>
            <person name="Morikawa M."/>
            <person name="Ike M."/>
        </authorList>
    </citation>
    <scope>NUCLEOTIDE SEQUENCE [LARGE SCALE GENOMIC DNA]</scope>
    <source>
        <strain evidence="2">M6</strain>
    </source>
</reference>
<dbReference type="Proteomes" id="UP000278756">
    <property type="component" value="Chromosome 1"/>
</dbReference>
<dbReference type="EMBL" id="AP018827">
    <property type="protein sequence ID" value="BBF80387.1"/>
    <property type="molecule type" value="Genomic_DNA"/>
</dbReference>
<dbReference type="InterPro" id="IPR036390">
    <property type="entry name" value="WH_DNA-bd_sf"/>
</dbReference>
<dbReference type="InterPro" id="IPR021660">
    <property type="entry name" value="DUF3253"/>
</dbReference>
<protein>
    <recommendedName>
        <fullName evidence="3">DUF3253 domain-containing protein</fullName>
    </recommendedName>
</protein>
<proteinExistence type="predicted"/>
<evidence type="ECO:0000313" key="2">
    <source>
        <dbReference type="Proteomes" id="UP000278756"/>
    </source>
</evidence>
<dbReference type="AlphaFoldDB" id="A0A3G9G114"/>
<evidence type="ECO:0000313" key="1">
    <source>
        <dbReference type="EMBL" id="BBF80387.1"/>
    </source>
</evidence>
<dbReference type="RefSeq" id="WP_126420700.1">
    <property type="nucleotide sequence ID" value="NZ_AP018827.1"/>
</dbReference>
<dbReference type="Gene3D" id="1.10.10.10">
    <property type="entry name" value="Winged helix-like DNA-binding domain superfamily/Winged helix DNA-binding domain"/>
    <property type="match status" value="1"/>
</dbReference>
<evidence type="ECO:0008006" key="3">
    <source>
        <dbReference type="Google" id="ProtNLM"/>
    </source>
</evidence>
<organism evidence="1 2">
    <name type="scientific">Asticcacaulis excentricus</name>
    <dbReference type="NCBI Taxonomy" id="78587"/>
    <lineage>
        <taxon>Bacteria</taxon>
        <taxon>Pseudomonadati</taxon>
        <taxon>Pseudomonadota</taxon>
        <taxon>Alphaproteobacteria</taxon>
        <taxon>Caulobacterales</taxon>
        <taxon>Caulobacteraceae</taxon>
        <taxon>Asticcacaulis</taxon>
    </lineage>
</organism>